<dbReference type="RefSeq" id="XP_027615230.1">
    <property type="nucleotide sequence ID" value="XM_027759429.1"/>
</dbReference>
<reference evidence="1 2" key="1">
    <citation type="journal article" date="2018" name="Sci. Rep.">
        <title>Genome sequence of the cauliflower mushroom Sparassis crispa (Hanabiratake) and its association with beneficial usage.</title>
        <authorList>
            <person name="Kiyama R."/>
            <person name="Furutani Y."/>
            <person name="Kawaguchi K."/>
            <person name="Nakanishi T."/>
        </authorList>
    </citation>
    <scope>NUCLEOTIDE SEQUENCE [LARGE SCALE GENOMIC DNA]</scope>
</reference>
<dbReference type="AlphaFoldDB" id="A0A401GQ19"/>
<keyword evidence="2" id="KW-1185">Reference proteome</keyword>
<name>A0A401GQ19_9APHY</name>
<proteinExistence type="predicted"/>
<gene>
    <name evidence="1" type="ORF">SCP_0602950</name>
</gene>
<dbReference type="EMBL" id="BFAD01000006">
    <property type="protein sequence ID" value="GBE84317.1"/>
    <property type="molecule type" value="Genomic_DNA"/>
</dbReference>
<organism evidence="1 2">
    <name type="scientific">Sparassis crispa</name>
    <dbReference type="NCBI Taxonomy" id="139825"/>
    <lineage>
        <taxon>Eukaryota</taxon>
        <taxon>Fungi</taxon>
        <taxon>Dikarya</taxon>
        <taxon>Basidiomycota</taxon>
        <taxon>Agaricomycotina</taxon>
        <taxon>Agaricomycetes</taxon>
        <taxon>Polyporales</taxon>
        <taxon>Sparassidaceae</taxon>
        <taxon>Sparassis</taxon>
    </lineage>
</organism>
<protein>
    <submittedName>
        <fullName evidence="1">Uncharacterized protein</fullName>
    </submittedName>
</protein>
<evidence type="ECO:0000313" key="2">
    <source>
        <dbReference type="Proteomes" id="UP000287166"/>
    </source>
</evidence>
<accession>A0A401GQ19</accession>
<sequence length="98" mass="10875">MSEFAGLQMKDYAMFIMELVAAMKVPCTRDHGWAEGLRDHIERARAMHAHLTAEGFKVPLTLESCTEIEDALAAYKSLMAPLPASSMSKKEGKKVIHP</sequence>
<evidence type="ECO:0000313" key="1">
    <source>
        <dbReference type="EMBL" id="GBE84317.1"/>
    </source>
</evidence>
<comment type="caution">
    <text evidence="1">The sequence shown here is derived from an EMBL/GenBank/DDBJ whole genome shotgun (WGS) entry which is preliminary data.</text>
</comment>
<dbReference type="GeneID" id="38781234"/>
<dbReference type="InParanoid" id="A0A401GQ19"/>
<dbReference type="Proteomes" id="UP000287166">
    <property type="component" value="Unassembled WGS sequence"/>
</dbReference>